<dbReference type="AlphaFoldDB" id="A0A0E1W7Y4"/>
<feature type="chain" id="PRO_5002388452" evidence="1">
    <location>
        <begin position="21"/>
        <end position="74"/>
    </location>
</feature>
<name>A0A0E1W7Y4_BURPE</name>
<organism evidence="2">
    <name type="scientific">Burkholderia pseudomallei 1710a</name>
    <dbReference type="NCBI Taxonomy" id="320371"/>
    <lineage>
        <taxon>Bacteria</taxon>
        <taxon>Pseudomonadati</taxon>
        <taxon>Pseudomonadota</taxon>
        <taxon>Betaproteobacteria</taxon>
        <taxon>Burkholderiales</taxon>
        <taxon>Burkholderiaceae</taxon>
        <taxon>Burkholderia</taxon>
        <taxon>pseudomallei group</taxon>
    </lineage>
</organism>
<sequence length="74" mass="8037">MAIAIGKLSIVSLVVVVSLAACETVPPDAPARPPAKPEMSPILPSWSTMTWVMGFWKWTGTEWVWIPGHLAPKP</sequence>
<protein>
    <submittedName>
        <fullName evidence="2">Putative lipoprotein</fullName>
    </submittedName>
</protein>
<evidence type="ECO:0000313" key="2">
    <source>
        <dbReference type="EMBL" id="EET08391.1"/>
    </source>
</evidence>
<dbReference type="EMBL" id="CM000832">
    <property type="protein sequence ID" value="EET08391.1"/>
    <property type="molecule type" value="Genomic_DNA"/>
</dbReference>
<gene>
    <name evidence="2" type="ORF">BURPS1710A_1419</name>
</gene>
<dbReference type="NCBIfam" id="NF037971">
    <property type="entry name" value="lipo_BcpO"/>
    <property type="match status" value="1"/>
</dbReference>
<evidence type="ECO:0000256" key="1">
    <source>
        <dbReference type="SAM" id="SignalP"/>
    </source>
</evidence>
<feature type="signal peptide" evidence="1">
    <location>
        <begin position="1"/>
        <end position="20"/>
    </location>
</feature>
<keyword evidence="1" id="KW-0732">Signal</keyword>
<dbReference type="PROSITE" id="PS51257">
    <property type="entry name" value="PROKAR_LIPOPROTEIN"/>
    <property type="match status" value="1"/>
</dbReference>
<dbReference type="Pfam" id="PF12779">
    <property type="entry name" value="WXXGXW"/>
    <property type="match status" value="1"/>
</dbReference>
<dbReference type="InterPro" id="IPR024447">
    <property type="entry name" value="YXWGXW_rpt"/>
</dbReference>
<keyword evidence="2" id="KW-0449">Lipoprotein</keyword>
<dbReference type="RefSeq" id="WP_004526362.1">
    <property type="nucleotide sequence ID" value="NZ_CM000832.1"/>
</dbReference>
<proteinExistence type="predicted"/>
<dbReference type="HOGENOM" id="CLU_183564_0_0_4"/>
<accession>A0A0E1W7Y4</accession>
<reference evidence="2" key="1">
    <citation type="submission" date="2009-05" db="EMBL/GenBank/DDBJ databases">
        <authorList>
            <person name="Harkins D.M."/>
            <person name="DeShazer D."/>
            <person name="Woods D.E."/>
            <person name="Brinkac L.M."/>
            <person name="Brown K.A."/>
            <person name="Hung G.C."/>
            <person name="Tuanyok A."/>
            <person name="Zhang B."/>
            <person name="Nierman W.C."/>
        </authorList>
    </citation>
    <scope>NUCLEOTIDE SEQUENCE [LARGE SCALE GENOMIC DNA]</scope>
    <source>
        <strain evidence="2">1710a</strain>
    </source>
</reference>
<dbReference type="Proteomes" id="UP000001812">
    <property type="component" value="Chromosome I"/>
</dbReference>